<protein>
    <submittedName>
        <fullName evidence="1">Sugar isomerase, KpsF/GutQ</fullName>
    </submittedName>
</protein>
<dbReference type="AlphaFoldDB" id="A0A5M3YZV8"/>
<keyword evidence="2" id="KW-1185">Reference proteome</keyword>
<evidence type="ECO:0000313" key="2">
    <source>
        <dbReference type="Proteomes" id="UP000452235"/>
    </source>
</evidence>
<evidence type="ECO:0000313" key="1">
    <source>
        <dbReference type="EMBL" id="GFF19342.1"/>
    </source>
</evidence>
<dbReference type="PROSITE" id="PS51464">
    <property type="entry name" value="SIS"/>
    <property type="match status" value="1"/>
</dbReference>
<keyword evidence="1" id="KW-0413">Isomerase</keyword>
<gene>
    <name evidence="1" type="ORF">ATEIFO6365_0010011500</name>
</gene>
<dbReference type="VEuPathDB" id="FungiDB:ATEG_06640"/>
<accession>A0A5M3YZV8</accession>
<reference evidence="1 2" key="1">
    <citation type="submission" date="2020-01" db="EMBL/GenBank/DDBJ databases">
        <title>Aspergillus terreus IFO 6365 whole genome shotgun sequence.</title>
        <authorList>
            <person name="Kanamasa S."/>
            <person name="Takahashi H."/>
        </authorList>
    </citation>
    <scope>NUCLEOTIDE SEQUENCE [LARGE SCALE GENOMIC DNA]</scope>
    <source>
        <strain evidence="1 2">IFO 6365</strain>
    </source>
</reference>
<name>A0A5M3YZV8_ASPTE</name>
<dbReference type="InterPro" id="IPR046348">
    <property type="entry name" value="SIS_dom_sf"/>
</dbReference>
<dbReference type="PANTHER" id="PTHR38418:SF2">
    <property type="entry name" value="SUGAR ISOMERASE, KPSF_GUTQ (AFU_ORTHOLOGUE AFUA_6G08860)"/>
    <property type="match status" value="1"/>
</dbReference>
<dbReference type="GO" id="GO:0097367">
    <property type="term" value="F:carbohydrate derivative binding"/>
    <property type="evidence" value="ECO:0007669"/>
    <property type="project" value="InterPro"/>
</dbReference>
<dbReference type="PANTHER" id="PTHR38418">
    <property type="entry name" value="SUGAR ISOMERASE, KPSF/GUTQ (AFU_ORTHOLOGUE AFUA_6G08860)"/>
    <property type="match status" value="1"/>
</dbReference>
<proteinExistence type="predicted"/>
<dbReference type="SUPFAM" id="SSF53697">
    <property type="entry name" value="SIS domain"/>
    <property type="match status" value="1"/>
</dbReference>
<dbReference type="Pfam" id="PF01380">
    <property type="entry name" value="SIS"/>
    <property type="match status" value="1"/>
</dbReference>
<organism evidence="1 2">
    <name type="scientific">Aspergillus terreus</name>
    <dbReference type="NCBI Taxonomy" id="33178"/>
    <lineage>
        <taxon>Eukaryota</taxon>
        <taxon>Fungi</taxon>
        <taxon>Dikarya</taxon>
        <taxon>Ascomycota</taxon>
        <taxon>Pezizomycotina</taxon>
        <taxon>Eurotiomycetes</taxon>
        <taxon>Eurotiomycetidae</taxon>
        <taxon>Eurotiales</taxon>
        <taxon>Aspergillaceae</taxon>
        <taxon>Aspergillus</taxon>
        <taxon>Aspergillus subgen. Circumdati</taxon>
    </lineage>
</organism>
<dbReference type="Gene3D" id="3.40.50.10490">
    <property type="entry name" value="Glucose-6-phosphate isomerase like protein, domain 1"/>
    <property type="match status" value="1"/>
</dbReference>
<comment type="caution">
    <text evidence="1">The sequence shown here is derived from an EMBL/GenBank/DDBJ whole genome shotgun (WGS) entry which is preliminary data.</text>
</comment>
<dbReference type="Proteomes" id="UP000452235">
    <property type="component" value="Unassembled WGS sequence"/>
</dbReference>
<sequence length="387" mass="40938">MGGTAEAESKDDDAAAVHNHALHVISTNQTALSNLLALYKHDASAISSFTRATEMVCVAHAAKGRVVVSGMGKSGIISNKLVACLNSLGIASVFLHPAEALHGDLGTVGADDVLIILSFSGRSPELMELMSHMSIRTPVIAISGSGSPHACPLLSRHPQSTVVPVPIHEPESVSFGVPLPSTSTAVTLVVCDALALAAAHRVHTSAGHSIAHVFHRLHPGGAIGLDATGHKSGTRDAVAHTDLSRLATPVAAIPTVRPSQADGRIRTLDVLRAAVRTSHRWVRVGLTQFIGPRRMLELSVGKGVCDDDPLASGEENRVCVPHTWSLDECRQHLVKWRRVRPLMALRKGIIVCITADMRAVGVVEMEDVVEEGSAASNNLDHVRSSRL</sequence>
<dbReference type="OrthoDB" id="1872003at2759"/>
<dbReference type="InterPro" id="IPR001347">
    <property type="entry name" value="SIS_dom"/>
</dbReference>
<dbReference type="GO" id="GO:0016853">
    <property type="term" value="F:isomerase activity"/>
    <property type="evidence" value="ECO:0007669"/>
    <property type="project" value="UniProtKB-KW"/>
</dbReference>
<dbReference type="GO" id="GO:1901135">
    <property type="term" value="P:carbohydrate derivative metabolic process"/>
    <property type="evidence" value="ECO:0007669"/>
    <property type="project" value="InterPro"/>
</dbReference>
<dbReference type="EMBL" id="BLJY01000010">
    <property type="protein sequence ID" value="GFF19342.1"/>
    <property type="molecule type" value="Genomic_DNA"/>
</dbReference>